<comment type="caution">
    <text evidence="2">The sequence shown here is derived from an EMBL/GenBank/DDBJ whole genome shotgun (WGS) entry which is preliminary data.</text>
</comment>
<dbReference type="GO" id="GO:0005730">
    <property type="term" value="C:nucleolus"/>
    <property type="evidence" value="ECO:0007669"/>
    <property type="project" value="InterPro"/>
</dbReference>
<accession>A0AAP0JKQ7</accession>
<dbReference type="InterPro" id="IPR036322">
    <property type="entry name" value="WD40_repeat_dom_sf"/>
</dbReference>
<dbReference type="GO" id="GO:0042273">
    <property type="term" value="P:ribosomal large subunit biogenesis"/>
    <property type="evidence" value="ECO:0007669"/>
    <property type="project" value="InterPro"/>
</dbReference>
<dbReference type="SUPFAM" id="SSF50978">
    <property type="entry name" value="WD40 repeat-like"/>
    <property type="match status" value="1"/>
</dbReference>
<dbReference type="EMBL" id="JBBNAF010000006">
    <property type="protein sequence ID" value="KAK9134958.1"/>
    <property type="molecule type" value="Genomic_DNA"/>
</dbReference>
<dbReference type="PANTHER" id="PTHR16038">
    <property type="entry name" value="NOP SEVEN ASSOCIATED PROTEIN 1"/>
    <property type="match status" value="1"/>
</dbReference>
<dbReference type="InterPro" id="IPR037379">
    <property type="entry name" value="WDR74/Nsa1"/>
</dbReference>
<dbReference type="AlphaFoldDB" id="A0AAP0JKQ7"/>
<dbReference type="GO" id="GO:0030687">
    <property type="term" value="C:preribosome, large subunit precursor"/>
    <property type="evidence" value="ECO:0007669"/>
    <property type="project" value="TreeGrafter"/>
</dbReference>
<dbReference type="Proteomes" id="UP001420932">
    <property type="component" value="Unassembled WGS sequence"/>
</dbReference>
<feature type="compositionally biased region" description="Basic residues" evidence="1">
    <location>
        <begin position="423"/>
        <end position="432"/>
    </location>
</feature>
<evidence type="ECO:0000313" key="3">
    <source>
        <dbReference type="Proteomes" id="UP001420932"/>
    </source>
</evidence>
<dbReference type="CDD" id="cd22857">
    <property type="entry name" value="WDR74"/>
    <property type="match status" value="1"/>
</dbReference>
<dbReference type="PANTHER" id="PTHR16038:SF4">
    <property type="entry name" value="WD REPEAT-CONTAINING PROTEIN 74"/>
    <property type="match status" value="1"/>
</dbReference>
<feature type="region of interest" description="Disordered" evidence="1">
    <location>
        <begin position="412"/>
        <end position="440"/>
    </location>
</feature>
<proteinExistence type="predicted"/>
<protein>
    <recommendedName>
        <fullName evidence="4">WD repeat-containing protein 74</fullName>
    </recommendedName>
</protein>
<sequence length="451" mass="49334">MPRTIAVDCPGCPPIRALTFDTLGLIKVVEARRVDGNQGNVSSPKVVERWGEPNLSNCILAASIDDRRIDPLLALARKSGLIEVINPLNGDIRVSAKSDVGSDDDSVVGIHLFRRERSESSSSRSRTLLTTTTKGAATLRSLELADSSAHSSISDSLKTWRVCSSGDVSCSAVDGSECYALYGGKGVEVNVWDLEKCDKIWTAKSPPKDSLGIFTPTWFTSATFLCKDDSRKIVAGTNNHQVRLYDIASQRRPVISFDFREASIKAVTADLDGNTVYFGTGSGDLASADMRTGQIGYNLSYERKLLGCFIGKCSGSIRSIVRHPELPIIASCGPVILGLDSYLRLWNTKTRQLLSEVFLKQHLNVVLVDSNFEDEGRTPYAVTEAPSNEEHEVIQNLDGEVEDGHVLPVKRKNASKDNNQNKLKPKKKNKKRVQAEGDGRCSPFFSCSTAY</sequence>
<evidence type="ECO:0000256" key="1">
    <source>
        <dbReference type="SAM" id="MobiDB-lite"/>
    </source>
</evidence>
<organism evidence="2 3">
    <name type="scientific">Stephania yunnanensis</name>
    <dbReference type="NCBI Taxonomy" id="152371"/>
    <lineage>
        <taxon>Eukaryota</taxon>
        <taxon>Viridiplantae</taxon>
        <taxon>Streptophyta</taxon>
        <taxon>Embryophyta</taxon>
        <taxon>Tracheophyta</taxon>
        <taxon>Spermatophyta</taxon>
        <taxon>Magnoliopsida</taxon>
        <taxon>Ranunculales</taxon>
        <taxon>Menispermaceae</taxon>
        <taxon>Menispermoideae</taxon>
        <taxon>Cissampelideae</taxon>
        <taxon>Stephania</taxon>
    </lineage>
</organism>
<name>A0AAP0JKQ7_9MAGN</name>
<reference evidence="2 3" key="1">
    <citation type="submission" date="2024-01" db="EMBL/GenBank/DDBJ databases">
        <title>Genome assemblies of Stephania.</title>
        <authorList>
            <person name="Yang L."/>
        </authorList>
    </citation>
    <scope>NUCLEOTIDE SEQUENCE [LARGE SCALE GENOMIC DNA]</scope>
    <source>
        <strain evidence="2">YNDBR</strain>
        <tissue evidence="2">Leaf</tissue>
    </source>
</reference>
<evidence type="ECO:0008006" key="4">
    <source>
        <dbReference type="Google" id="ProtNLM"/>
    </source>
</evidence>
<gene>
    <name evidence="2" type="ORF">Syun_014288</name>
</gene>
<keyword evidence="3" id="KW-1185">Reference proteome</keyword>
<dbReference type="InterPro" id="IPR015943">
    <property type="entry name" value="WD40/YVTN_repeat-like_dom_sf"/>
</dbReference>
<dbReference type="Gene3D" id="2.130.10.10">
    <property type="entry name" value="YVTN repeat-like/Quinoprotein amine dehydrogenase"/>
    <property type="match status" value="1"/>
</dbReference>
<evidence type="ECO:0000313" key="2">
    <source>
        <dbReference type="EMBL" id="KAK9134958.1"/>
    </source>
</evidence>